<accession>A0A2U7NMZ3</accession>
<proteinExistence type="predicted"/>
<dbReference type="EMBL" id="KY971610">
    <property type="protein sequence ID" value="ASD52007.1"/>
    <property type="molecule type" value="Genomic_DNA"/>
</dbReference>
<gene>
    <name evidence="2" type="ORF">PspYZU05_55</name>
</gene>
<feature type="domain" description="DUF7666" evidence="1">
    <location>
        <begin position="93"/>
        <end position="185"/>
    </location>
</feature>
<reference evidence="2 3" key="1">
    <citation type="submission" date="2017-04" db="EMBL/GenBank/DDBJ databases">
        <title>Isolation of lytic bacteriophages infecting Pseudomonas strains for biocontrol of fish and shrimp spoilage during chilled storage.</title>
        <authorList>
            <person name="Yang Z."/>
            <person name="Tao X."/>
            <person name="Gao L."/>
            <person name="Rao S."/>
        </authorList>
    </citation>
    <scope>NUCLEOTIDE SEQUENCE [LARGE SCALE GENOMIC DNA]</scope>
</reference>
<sequence length="536" mass="61226">MNVSEREAMMRARRKATAAPQIIRKSINSRMSEFGVKNGFMALVKLKEQLLYDVDKAVQEIASVQPINVQFTMPSIINSVPPKVTEALKPSAIGFKATRQDMTCRGVKFELGVEQTVNHPVLKNIVLECAAGFHYCTTAENTMRYYGPNSRIFKCIGSGHLESSYNKIAAEKITLTEEIDYLEVFNDPETDYINLLICCYINLVKQGHDAQELMLSLKDKVQRIYTEESYQDYDVQDTWRRVNSALNTCSSEIITNLHSPWKVYTIKEAIEVIQSGSASRAFIQTCSNIDELVEVIFDTNILDYDKSLMSMTYDSDYWRSVLTRMFERYKGTEYASSHRFISDMIYNKINLDHYIKDCSNWASIIKVTDKYDHIVINGSVRLGRLLFAMGRTTDLRYSAPTESRDDAIRIVSKNPEIYAKLDSYMWQLALGYAGYKDLVLKHRKLQLLDNKVINSYIRAMVIVDGDEGTANFKGDLKQSLESATNALNHCIALGYTKEQVREVYRKVASCMDLSISMTNLHKVFERQPEAIKNILG</sequence>
<evidence type="ECO:0000313" key="3">
    <source>
        <dbReference type="Proteomes" id="UP000247773"/>
    </source>
</evidence>
<evidence type="ECO:0000313" key="2">
    <source>
        <dbReference type="EMBL" id="ASD52007.1"/>
    </source>
</evidence>
<name>A0A2U7NMZ3_9CAUD</name>
<dbReference type="Proteomes" id="UP000247773">
    <property type="component" value="Genome"/>
</dbReference>
<organism evidence="2 3">
    <name type="scientific">Pseudomonas phage PspYZU05</name>
    <dbReference type="NCBI Taxonomy" id="1983556"/>
    <lineage>
        <taxon>Viruses</taxon>
        <taxon>Duplodnaviria</taxon>
        <taxon>Heunggongvirae</taxon>
        <taxon>Uroviricota</taxon>
        <taxon>Caudoviricetes</taxon>
        <taxon>Pantevenvirales</taxon>
        <taxon>Straboviridae</taxon>
        <taxon>Jiangsuvirus</taxon>
        <taxon>Jiangsuvirus pspyzu05</taxon>
    </lineage>
</organism>
<dbReference type="Pfam" id="PF24703">
    <property type="entry name" value="DUF7666"/>
    <property type="match status" value="1"/>
</dbReference>
<dbReference type="InterPro" id="IPR056083">
    <property type="entry name" value="DUF7666"/>
</dbReference>
<protein>
    <recommendedName>
        <fullName evidence="1">DUF7666 domain-containing protein</fullName>
    </recommendedName>
</protein>
<keyword evidence="3" id="KW-1185">Reference proteome</keyword>
<evidence type="ECO:0000259" key="1">
    <source>
        <dbReference type="Pfam" id="PF24703"/>
    </source>
</evidence>